<keyword evidence="3" id="KW-0285">Flavoprotein</keyword>
<dbReference type="PANTHER" id="PTHR43429">
    <property type="entry name" value="PYRIDINE NUCLEOTIDE-DISULFIDE OXIDOREDUCTASE DOMAIN-CONTAINING"/>
    <property type="match status" value="1"/>
</dbReference>
<evidence type="ECO:0000256" key="3">
    <source>
        <dbReference type="ARBA" id="ARBA00022630"/>
    </source>
</evidence>
<dbReference type="PRINTS" id="PR00368">
    <property type="entry name" value="FADPNR"/>
</dbReference>
<dbReference type="PRINTS" id="PR00411">
    <property type="entry name" value="PNDRDTASEI"/>
</dbReference>
<dbReference type="Gene3D" id="3.50.50.60">
    <property type="entry name" value="FAD/NAD(P)-binding domain"/>
    <property type="match status" value="2"/>
</dbReference>
<gene>
    <name evidence="6" type="ORF">ACFFUR_09970</name>
</gene>
<feature type="domain" description="FAD/NAD(P)-binding" evidence="5">
    <location>
        <begin position="7"/>
        <end position="287"/>
    </location>
</feature>
<accession>A0ABV5J5M5</accession>
<dbReference type="Pfam" id="PF07992">
    <property type="entry name" value="Pyr_redox_2"/>
    <property type="match status" value="1"/>
</dbReference>
<organism evidence="6 7">
    <name type="scientific">Echinicola jeungdonensis</name>
    <dbReference type="NCBI Taxonomy" id="709343"/>
    <lineage>
        <taxon>Bacteria</taxon>
        <taxon>Pseudomonadati</taxon>
        <taxon>Bacteroidota</taxon>
        <taxon>Cytophagia</taxon>
        <taxon>Cytophagales</taxon>
        <taxon>Cyclobacteriaceae</taxon>
        <taxon>Echinicola</taxon>
    </lineage>
</organism>
<reference evidence="6 7" key="1">
    <citation type="submission" date="2024-09" db="EMBL/GenBank/DDBJ databases">
        <authorList>
            <person name="Sun Q."/>
            <person name="Mori K."/>
        </authorList>
    </citation>
    <scope>NUCLEOTIDE SEQUENCE [LARGE SCALE GENOMIC DNA]</scope>
    <source>
        <strain evidence="6 7">CECT 7682</strain>
    </source>
</reference>
<dbReference type="Proteomes" id="UP001589654">
    <property type="component" value="Unassembled WGS sequence"/>
</dbReference>
<name>A0ABV5J5M5_9BACT</name>
<dbReference type="RefSeq" id="WP_290249618.1">
    <property type="nucleotide sequence ID" value="NZ_JAUFQT010000002.1"/>
</dbReference>
<evidence type="ECO:0000256" key="2">
    <source>
        <dbReference type="ARBA" id="ARBA00006442"/>
    </source>
</evidence>
<comment type="caution">
    <text evidence="6">The sequence shown here is derived from an EMBL/GenBank/DDBJ whole genome shotgun (WGS) entry which is preliminary data.</text>
</comment>
<evidence type="ECO:0000259" key="5">
    <source>
        <dbReference type="Pfam" id="PF07992"/>
    </source>
</evidence>
<keyword evidence="4" id="KW-0274">FAD</keyword>
<comment type="cofactor">
    <cofactor evidence="1">
        <name>FAD</name>
        <dbReference type="ChEBI" id="CHEBI:57692"/>
    </cofactor>
</comment>
<protein>
    <submittedName>
        <fullName evidence="6">NAD(P)/FAD-dependent oxidoreductase</fullName>
    </submittedName>
</protein>
<comment type="similarity">
    <text evidence="2">Belongs to the FAD-dependent oxidoreductase family.</text>
</comment>
<proteinExistence type="inferred from homology"/>
<dbReference type="PANTHER" id="PTHR43429:SF3">
    <property type="entry name" value="NITRITE REDUCTASE [NAD(P)H]"/>
    <property type="match status" value="1"/>
</dbReference>
<evidence type="ECO:0000313" key="7">
    <source>
        <dbReference type="Proteomes" id="UP001589654"/>
    </source>
</evidence>
<dbReference type="SUPFAM" id="SSF51905">
    <property type="entry name" value="FAD/NAD(P)-binding domain"/>
    <property type="match status" value="1"/>
</dbReference>
<dbReference type="EMBL" id="JBHMEW010000058">
    <property type="protein sequence ID" value="MFB9212134.1"/>
    <property type="molecule type" value="Genomic_DNA"/>
</dbReference>
<keyword evidence="7" id="KW-1185">Reference proteome</keyword>
<sequence length="448" mass="51525">MEKENKNIVIIGNGISGITCARNIRKMDTKARIQVISGETPYFFSRTALMYIFMGHMKFENTKPYEDWFWDKNRIELIHDWVQSVDFQLKKLQLKNSPKLEYDVLVLATGSVPKTFGWPGQDLDGVQGLYSKQDLDIMEENAQRTKEAVIVGGGLIGIEMAEMLNSRSISVTILVREKGFWGNMLSLEESQLIERQIRNHHIKIKTATQLKAINPDEKGRVTSVETDKGEKIPCQFVGLATGVRPNVDWLKGSGLELNQGILVDEFFQTNKDGVYAIGDCVEFNDSPGKDGRRLEQVWYTGRIHGEILAYNLTHSPKSYQPGPWFNSAKFLDMEFQNYGWIPNKAVEGMKSFYWEHPNGRMAFKAVFDQNDFLKGINAFGLRLSHNYFDKALKENWTIDQTMAGIFKADFTPEFTGNILKDILDAYNLQFQKSIMPQKKKRIWERLWK</sequence>
<dbReference type="InterPro" id="IPR023753">
    <property type="entry name" value="FAD/NAD-binding_dom"/>
</dbReference>
<evidence type="ECO:0000256" key="4">
    <source>
        <dbReference type="ARBA" id="ARBA00022827"/>
    </source>
</evidence>
<evidence type="ECO:0000313" key="6">
    <source>
        <dbReference type="EMBL" id="MFB9212134.1"/>
    </source>
</evidence>
<dbReference type="InterPro" id="IPR036188">
    <property type="entry name" value="FAD/NAD-bd_sf"/>
</dbReference>
<evidence type="ECO:0000256" key="1">
    <source>
        <dbReference type="ARBA" id="ARBA00001974"/>
    </source>
</evidence>
<dbReference type="InterPro" id="IPR050260">
    <property type="entry name" value="FAD-bd_OxRdtase"/>
</dbReference>